<dbReference type="EMBL" id="PKUR01000005">
    <property type="protein sequence ID" value="PLW84786.1"/>
    <property type="molecule type" value="Genomic_DNA"/>
</dbReference>
<evidence type="ECO:0000259" key="1">
    <source>
        <dbReference type="Pfam" id="PF00535"/>
    </source>
</evidence>
<dbReference type="InterPro" id="IPR001173">
    <property type="entry name" value="Glyco_trans_2-like"/>
</dbReference>
<evidence type="ECO:0000313" key="2">
    <source>
        <dbReference type="EMBL" id="PLW84786.1"/>
    </source>
</evidence>
<gene>
    <name evidence="2" type="ORF">C0029_17450</name>
</gene>
<reference evidence="2 3" key="1">
    <citation type="submission" date="2018-01" db="EMBL/GenBank/DDBJ databases">
        <title>The draft genome sequence of Halioglobus japonicus S1-36.</title>
        <authorList>
            <person name="Du Z.-J."/>
            <person name="Shi M.-J."/>
        </authorList>
    </citation>
    <scope>NUCLEOTIDE SEQUENCE [LARGE SCALE GENOMIC DNA]</scope>
    <source>
        <strain evidence="2 3">S1-36</strain>
    </source>
</reference>
<accession>A0AAP8MBQ0</accession>
<dbReference type="Pfam" id="PF00535">
    <property type="entry name" value="Glycos_transf_2"/>
    <property type="match status" value="1"/>
</dbReference>
<sequence>MEALSFQKGIKVKGPNFISVVIPTHNRGKLVRFAIESAASQTDENMEIIVSDTSTRVEDQLQVREAVEKAKLNSSVSVSLVRPDKRLNMADHWEFAAKGFTGDYLAILCDHYALRPSAVSTWREIIGNSASSPDIVMSNVRSGYSSVTRTERTASFTGEIVSRSAQDVLRDFLKFDAWNDDSMLATNLPRGMNCLYSRRICDAVRDQHGKLFHEISPDYTSSFLLLAHALDVLLVDKPFYCTFGSQSNGRNSVVNGMEKFLENYPGVDPFQDCPTRIHAVQNTLYRDFYAMKRVEPKLGDYRIDTVGYCLSLYREIIVKEFHGSGLDTKDMKAEWHHYVGTLDSESRQRIDHGVEVLAARRKKNTLVRKVLFKLGLFEKSRDVYREARIRIGNATGRPQLRYENVVNAVAGTDSYLKD</sequence>
<organism evidence="2 3">
    <name type="scientific">Halioglobus japonicus</name>
    <dbReference type="NCBI Taxonomy" id="930805"/>
    <lineage>
        <taxon>Bacteria</taxon>
        <taxon>Pseudomonadati</taxon>
        <taxon>Pseudomonadota</taxon>
        <taxon>Gammaproteobacteria</taxon>
        <taxon>Cellvibrionales</taxon>
        <taxon>Halieaceae</taxon>
        <taxon>Halioglobus</taxon>
    </lineage>
</organism>
<dbReference type="CDD" id="cd00761">
    <property type="entry name" value="Glyco_tranf_GTA_type"/>
    <property type="match status" value="1"/>
</dbReference>
<name>A0AAP8MBQ0_9GAMM</name>
<dbReference type="Gene3D" id="3.90.550.10">
    <property type="entry name" value="Spore Coat Polysaccharide Biosynthesis Protein SpsA, Chain A"/>
    <property type="match status" value="1"/>
</dbReference>
<protein>
    <submittedName>
        <fullName evidence="2">Glycosyltransferase family 2 protein</fullName>
    </submittedName>
</protein>
<feature type="domain" description="Glycosyltransferase 2-like" evidence="1">
    <location>
        <begin position="19"/>
        <end position="160"/>
    </location>
</feature>
<dbReference type="Proteomes" id="UP000235162">
    <property type="component" value="Unassembled WGS sequence"/>
</dbReference>
<dbReference type="AlphaFoldDB" id="A0AAP8MBQ0"/>
<dbReference type="InterPro" id="IPR029044">
    <property type="entry name" value="Nucleotide-diphossugar_trans"/>
</dbReference>
<proteinExistence type="predicted"/>
<keyword evidence="3" id="KW-1185">Reference proteome</keyword>
<evidence type="ECO:0000313" key="3">
    <source>
        <dbReference type="Proteomes" id="UP000235162"/>
    </source>
</evidence>
<dbReference type="SUPFAM" id="SSF53448">
    <property type="entry name" value="Nucleotide-diphospho-sugar transferases"/>
    <property type="match status" value="1"/>
</dbReference>
<comment type="caution">
    <text evidence="2">The sequence shown here is derived from an EMBL/GenBank/DDBJ whole genome shotgun (WGS) entry which is preliminary data.</text>
</comment>